<name>R7ZSZ2_9BACT</name>
<evidence type="ECO:0008006" key="3">
    <source>
        <dbReference type="Google" id="ProtNLM"/>
    </source>
</evidence>
<accession>R7ZSZ2</accession>
<protein>
    <recommendedName>
        <fullName evidence="3">Lipid/polyisoprenoid-binding YceI-like domain-containing protein</fullName>
    </recommendedName>
</protein>
<dbReference type="EMBL" id="AQHR01000066">
    <property type="protein sequence ID" value="EON77104.1"/>
    <property type="molecule type" value="Genomic_DNA"/>
</dbReference>
<dbReference type="AlphaFoldDB" id="R7ZSZ2"/>
<dbReference type="RefSeq" id="WP_010854551.1">
    <property type="nucleotide sequence ID" value="NZ_AQHR01000066.1"/>
</dbReference>
<dbReference type="STRING" id="1232681.ADIS_2414"/>
<organism evidence="1 2">
    <name type="scientific">Lunatimonas lonarensis</name>
    <dbReference type="NCBI Taxonomy" id="1232681"/>
    <lineage>
        <taxon>Bacteria</taxon>
        <taxon>Pseudomonadati</taxon>
        <taxon>Bacteroidota</taxon>
        <taxon>Cytophagia</taxon>
        <taxon>Cytophagales</taxon>
        <taxon>Cyclobacteriaceae</taxon>
    </lineage>
</organism>
<proteinExistence type="predicted"/>
<evidence type="ECO:0000313" key="1">
    <source>
        <dbReference type="EMBL" id="EON77104.1"/>
    </source>
</evidence>
<evidence type="ECO:0000313" key="2">
    <source>
        <dbReference type="Proteomes" id="UP000013909"/>
    </source>
</evidence>
<reference evidence="1 2" key="1">
    <citation type="submission" date="2013-02" db="EMBL/GenBank/DDBJ databases">
        <title>A novel strain isolated from Lonar lake, Maharashtra, India.</title>
        <authorList>
            <person name="Singh A."/>
        </authorList>
    </citation>
    <scope>NUCLEOTIDE SEQUENCE [LARGE SCALE GENOMIC DNA]</scope>
    <source>
        <strain evidence="1 2">AK24</strain>
    </source>
</reference>
<keyword evidence="2" id="KW-1185">Reference proteome</keyword>
<comment type="caution">
    <text evidence="1">The sequence shown here is derived from an EMBL/GenBank/DDBJ whole genome shotgun (WGS) entry which is preliminary data.</text>
</comment>
<sequence length="175" mass="19908">MRIAWFFIGTFLLLSSTPIEELFVIKEKEIRVKGVTSIGRFECAYGSEKLSDTLFTGNIPKSKHLDFVIPVDRFGCGNFLLNRDFRATIKAEEFPTCKVTVRSLTRKRNMFVSDLDVNLAGKQLFLDDVVFRHETNKLIGEVDLSFEMLDLVPPKKLGGLIQVEDKLSLQIIMGM</sequence>
<gene>
    <name evidence="1" type="ORF">ADIS_2414</name>
</gene>
<dbReference type="OrthoDB" id="9794147at2"/>
<dbReference type="Proteomes" id="UP000013909">
    <property type="component" value="Unassembled WGS sequence"/>
</dbReference>